<dbReference type="PANTHER" id="PTHR34047">
    <property type="entry name" value="NUCLEAR INTRON MATURASE 1, MITOCHONDRIAL-RELATED"/>
    <property type="match status" value="1"/>
</dbReference>
<protein>
    <submittedName>
        <fullName evidence="2">Group II intron reverse transcriptase/maturase</fullName>
    </submittedName>
</protein>
<dbReference type="GO" id="GO:0003676">
    <property type="term" value="F:nucleic acid binding"/>
    <property type="evidence" value="ECO:0007669"/>
    <property type="project" value="InterPro"/>
</dbReference>
<dbReference type="GO" id="GO:0004519">
    <property type="term" value="F:endonuclease activity"/>
    <property type="evidence" value="ECO:0007669"/>
    <property type="project" value="InterPro"/>
</dbReference>
<proteinExistence type="predicted"/>
<keyword evidence="2" id="KW-0548">Nucleotidyltransferase</keyword>
<dbReference type="GO" id="GO:0008270">
    <property type="term" value="F:zinc ion binding"/>
    <property type="evidence" value="ECO:0007669"/>
    <property type="project" value="InterPro"/>
</dbReference>
<sequence length="558" mass="65521">MKKKLNQKWHNIDWNKTSKYVKNLQKELVVVYKNNDCQLLFSLQEKLMMSFEGRAFAVRQIVSNDGKNTSGLDGITWGNPSSKFQAIAQLRKILVQKSGGYRAGPVRRKWISKDQSDELRPLGIPNMIDRALQALVLMCLDPLVEEVSDTYSFGFRKYRNTGNAIQRIRTILDKPNGPRYLWNVNIEKCFDKISHEFLEKETKLIANPKAYEYIKKWLKAPIIDQGIKTFPSEGTPQGGILSPLLCNIALNGLENTVRDGLPSPNSKEGKKISGSWVIRYADDFIVTSPCKERIVNENIPRVNFFLSKRDLKISEKKSKIRNLNNEGFTFLGWDIALKSRNFRINKSKTNEKVLIIRPSKKSIKRFKREIKKNFRSNKPIQAIIRDLNPVLRSWTNYYRDSYHSQKIFQSIGDYIYQSWWRWAQKKHPNRNKNWIYNRYIFNTKKNSWRIGESKDIMLFDVIQAKQLMISSLRNNVNPYIDEDYYIRRTVIRDSERFRAAIYKKYDFKCYVCEQALYGSEEVHLHHLIPRKDGGQYTLENIVPVHATCHESITYTRKD</sequence>
<dbReference type="CDD" id="cd00085">
    <property type="entry name" value="HNHc"/>
    <property type="match status" value="1"/>
</dbReference>
<dbReference type="InterPro" id="IPR000477">
    <property type="entry name" value="RT_dom"/>
</dbReference>
<dbReference type="SUPFAM" id="SSF56672">
    <property type="entry name" value="DNA/RNA polymerases"/>
    <property type="match status" value="1"/>
</dbReference>
<dbReference type="PANTHER" id="PTHR34047:SF8">
    <property type="entry name" value="PROTEIN YKFC"/>
    <property type="match status" value="1"/>
</dbReference>
<evidence type="ECO:0000259" key="1">
    <source>
        <dbReference type="PROSITE" id="PS50878"/>
    </source>
</evidence>
<dbReference type="InterPro" id="IPR003615">
    <property type="entry name" value="HNH_nuc"/>
</dbReference>
<dbReference type="Pfam" id="PF00078">
    <property type="entry name" value="RVT_1"/>
    <property type="match status" value="1"/>
</dbReference>
<dbReference type="GeneID" id="43959826"/>
<keyword evidence="2" id="KW-0695">RNA-directed DNA polymerase</keyword>
<dbReference type="Pfam" id="PF08388">
    <property type="entry name" value="GIIM"/>
    <property type="match status" value="1"/>
</dbReference>
<dbReference type="CDD" id="cd01651">
    <property type="entry name" value="RT_G2_intron"/>
    <property type="match status" value="1"/>
</dbReference>
<dbReference type="InterPro" id="IPR013597">
    <property type="entry name" value="Mat_intron_G2"/>
</dbReference>
<dbReference type="EMBL" id="LC515368">
    <property type="protein sequence ID" value="BBQ05389.1"/>
    <property type="molecule type" value="Genomic_DNA"/>
</dbReference>
<dbReference type="Pfam" id="PF01844">
    <property type="entry name" value="HNH"/>
    <property type="match status" value="1"/>
</dbReference>
<reference evidence="2" key="1">
    <citation type="submission" date="2019-12" db="EMBL/GenBank/DDBJ databases">
        <title>Mitochondrial genomes of Hemiarma marina and Leucocryptos marina revised the evolution of cytochrome c maturation in Cryptista.</title>
        <authorList>
            <person name="Nishimura Y."/>
            <person name="Kume K."/>
            <person name="Sonehara K."/>
            <person name="Tanifuji G."/>
            <person name="Shiratori T."/>
            <person name="Ishida K."/>
            <person name="Hashimoto T."/>
            <person name="Inagaki Y."/>
            <person name="Ohkuma M."/>
        </authorList>
    </citation>
    <scope>NUCLEOTIDE SEQUENCE</scope>
    <source>
        <strain evidence="2">NIES-1335</strain>
    </source>
</reference>
<geneLocation type="mitochondrion" evidence="2"/>
<dbReference type="InterPro" id="IPR025960">
    <property type="entry name" value="RVT_N"/>
</dbReference>
<dbReference type="AlphaFoldDB" id="A0A679ETQ6"/>
<keyword evidence="2" id="KW-0496">Mitochondrion</keyword>
<dbReference type="SMART" id="SM00507">
    <property type="entry name" value="HNHc"/>
    <property type="match status" value="1"/>
</dbReference>
<dbReference type="InterPro" id="IPR043502">
    <property type="entry name" value="DNA/RNA_pol_sf"/>
</dbReference>
<dbReference type="InterPro" id="IPR002711">
    <property type="entry name" value="HNH"/>
</dbReference>
<accession>A0A679ETQ6</accession>
<dbReference type="Pfam" id="PF13655">
    <property type="entry name" value="RVT_N"/>
    <property type="match status" value="1"/>
</dbReference>
<evidence type="ECO:0000313" key="2">
    <source>
        <dbReference type="EMBL" id="BBQ05389.1"/>
    </source>
</evidence>
<organism evidence="2">
    <name type="scientific">Leucocryptos marina</name>
    <name type="common">Marine flagellate</name>
    <name type="synonym">Bodo marinus</name>
    <dbReference type="NCBI Taxonomy" id="299206"/>
    <lineage>
        <taxon>Eukaryota</taxon>
        <taxon>Cryptophyceae</taxon>
        <taxon>Kathablepharidacea</taxon>
        <taxon>Katablepharidaceae</taxon>
        <taxon>Leucocryptos</taxon>
    </lineage>
</organism>
<dbReference type="Gene3D" id="1.10.30.50">
    <property type="match status" value="1"/>
</dbReference>
<feature type="domain" description="Reverse transcriptase" evidence="1">
    <location>
        <begin position="92"/>
        <end position="335"/>
    </location>
</feature>
<keyword evidence="2" id="KW-0808">Transferase</keyword>
<dbReference type="RefSeq" id="YP_009730059.1">
    <property type="nucleotide sequence ID" value="NC_045933.1"/>
</dbReference>
<name>A0A679ETQ6_LEUMA</name>
<dbReference type="GO" id="GO:0003964">
    <property type="term" value="F:RNA-directed DNA polymerase activity"/>
    <property type="evidence" value="ECO:0007669"/>
    <property type="project" value="UniProtKB-KW"/>
</dbReference>
<dbReference type="PROSITE" id="PS50878">
    <property type="entry name" value="RT_POL"/>
    <property type="match status" value="1"/>
</dbReference>
<dbReference type="InterPro" id="IPR051083">
    <property type="entry name" value="GrpII_Intron_Splice-Mob/Def"/>
</dbReference>
<gene>
    <name evidence="2" type="primary">RT</name>
</gene>